<evidence type="ECO:0000259" key="2">
    <source>
        <dbReference type="PROSITE" id="PS50975"/>
    </source>
</evidence>
<sequence>MNASPVIAVTGLHRGENPQPGSAVIRSLRRVYPELRIIGLVYDSLESGLFSDEDAPDAAFTMSYPGAGVEAFWQRLDAIREVERFDVLIPCLDAEMAPLVDAPEKLRERGIHACLPTAASFKCRDKSKLAELCERTHCRTPRTVAVTDISSLHQAAASLGGNVFVKGRFYEARHAVTPAAREAAYWHMMEQWGAPVLVQENVQGEEYNVIGLGDGSGRILGSCSIRKMLRTASGKGFGGMVVRDPQLDAIAQSLIAELRWNGPFELEFVKEEGAKGEYCLIEINPRFPAWCDFPSTLNCNLPAAALELALGWQPREPLRHAVPGKFFIRHAIDMTGDIRDLAALTTSGQFFRQPREIIQHPAASRSL</sequence>
<organism evidence="3 4">
    <name type="scientific">Prosthecobacter vanneervenii</name>
    <dbReference type="NCBI Taxonomy" id="48466"/>
    <lineage>
        <taxon>Bacteria</taxon>
        <taxon>Pseudomonadati</taxon>
        <taxon>Verrucomicrobiota</taxon>
        <taxon>Verrucomicrobiia</taxon>
        <taxon>Verrucomicrobiales</taxon>
        <taxon>Verrucomicrobiaceae</taxon>
        <taxon>Prosthecobacter</taxon>
    </lineage>
</organism>
<dbReference type="Proteomes" id="UP000590740">
    <property type="component" value="Unassembled WGS sequence"/>
</dbReference>
<dbReference type="Gene3D" id="3.30.470.20">
    <property type="entry name" value="ATP-grasp fold, B domain"/>
    <property type="match status" value="1"/>
</dbReference>
<protein>
    <submittedName>
        <fullName evidence="3">Carbamoyl-phosphate synthase large subunit</fullName>
        <ecNumber evidence="3">6.3.5.5</ecNumber>
    </submittedName>
</protein>
<evidence type="ECO:0000256" key="1">
    <source>
        <dbReference type="PROSITE-ProRule" id="PRU00409"/>
    </source>
</evidence>
<evidence type="ECO:0000313" key="3">
    <source>
        <dbReference type="EMBL" id="MBB5034189.1"/>
    </source>
</evidence>
<dbReference type="RefSeq" id="WP_184341739.1">
    <property type="nucleotide sequence ID" value="NZ_JACHIG010000008.1"/>
</dbReference>
<name>A0A7W8DLA6_9BACT</name>
<dbReference type="Gene3D" id="3.40.50.20">
    <property type="match status" value="1"/>
</dbReference>
<keyword evidence="4" id="KW-1185">Reference proteome</keyword>
<dbReference type="AlphaFoldDB" id="A0A7W8DLA6"/>
<dbReference type="GO" id="GO:0046872">
    <property type="term" value="F:metal ion binding"/>
    <property type="evidence" value="ECO:0007669"/>
    <property type="project" value="InterPro"/>
</dbReference>
<dbReference type="SUPFAM" id="SSF56059">
    <property type="entry name" value="Glutathione synthetase ATP-binding domain-like"/>
    <property type="match status" value="1"/>
</dbReference>
<reference evidence="3 4" key="1">
    <citation type="submission" date="2020-08" db="EMBL/GenBank/DDBJ databases">
        <title>Genomic Encyclopedia of Type Strains, Phase IV (KMG-IV): sequencing the most valuable type-strain genomes for metagenomic binning, comparative biology and taxonomic classification.</title>
        <authorList>
            <person name="Goeker M."/>
        </authorList>
    </citation>
    <scope>NUCLEOTIDE SEQUENCE [LARGE SCALE GENOMIC DNA]</scope>
    <source>
        <strain evidence="3 4">DSM 12252</strain>
    </source>
</reference>
<dbReference type="EMBL" id="JACHIG010000008">
    <property type="protein sequence ID" value="MBB5034189.1"/>
    <property type="molecule type" value="Genomic_DNA"/>
</dbReference>
<proteinExistence type="predicted"/>
<keyword evidence="1" id="KW-0547">Nucleotide-binding</keyword>
<keyword evidence="3" id="KW-0436">Ligase</keyword>
<comment type="caution">
    <text evidence="3">The sequence shown here is derived from an EMBL/GenBank/DDBJ whole genome shotgun (WGS) entry which is preliminary data.</text>
</comment>
<evidence type="ECO:0000313" key="4">
    <source>
        <dbReference type="Proteomes" id="UP000590740"/>
    </source>
</evidence>
<dbReference type="GO" id="GO:0004088">
    <property type="term" value="F:carbamoyl-phosphate synthase (glutamine-hydrolyzing) activity"/>
    <property type="evidence" value="ECO:0007669"/>
    <property type="project" value="UniProtKB-EC"/>
</dbReference>
<gene>
    <name evidence="3" type="ORF">HNQ65_003780</name>
</gene>
<accession>A0A7W8DLA6</accession>
<dbReference type="EC" id="6.3.5.5" evidence="3"/>
<keyword evidence="1" id="KW-0067">ATP-binding</keyword>
<feature type="domain" description="ATP-grasp" evidence="2">
    <location>
        <begin position="130"/>
        <end position="310"/>
    </location>
</feature>
<dbReference type="InterPro" id="IPR011761">
    <property type="entry name" value="ATP-grasp"/>
</dbReference>
<dbReference type="GO" id="GO:0005524">
    <property type="term" value="F:ATP binding"/>
    <property type="evidence" value="ECO:0007669"/>
    <property type="project" value="UniProtKB-UniRule"/>
</dbReference>
<dbReference type="PROSITE" id="PS50975">
    <property type="entry name" value="ATP_GRASP"/>
    <property type="match status" value="1"/>
</dbReference>